<feature type="compositionally biased region" description="Basic and acidic residues" evidence="1">
    <location>
        <begin position="114"/>
        <end position="127"/>
    </location>
</feature>
<feature type="region of interest" description="Disordered" evidence="1">
    <location>
        <begin position="1"/>
        <end position="57"/>
    </location>
</feature>
<evidence type="ECO:0000256" key="1">
    <source>
        <dbReference type="SAM" id="MobiDB-lite"/>
    </source>
</evidence>
<accession>A0AAQ3P712</accession>
<dbReference type="GO" id="GO:0071013">
    <property type="term" value="C:catalytic step 2 spliceosome"/>
    <property type="evidence" value="ECO:0007669"/>
    <property type="project" value="TreeGrafter"/>
</dbReference>
<feature type="region of interest" description="Disordered" evidence="1">
    <location>
        <begin position="97"/>
        <end position="193"/>
    </location>
</feature>
<keyword evidence="3" id="KW-1185">Reference proteome</keyword>
<dbReference type="AlphaFoldDB" id="A0AAQ3P712"/>
<dbReference type="PANTHER" id="PTHR12707:SF0">
    <property type="entry name" value="PININ"/>
    <property type="match status" value="1"/>
</dbReference>
<feature type="compositionally biased region" description="Basic and acidic residues" evidence="1">
    <location>
        <begin position="163"/>
        <end position="173"/>
    </location>
</feature>
<feature type="compositionally biased region" description="Polar residues" evidence="1">
    <location>
        <begin position="37"/>
        <end position="49"/>
    </location>
</feature>
<feature type="compositionally biased region" description="Acidic residues" evidence="1">
    <location>
        <begin position="1"/>
        <end position="14"/>
    </location>
</feature>
<name>A0AAQ3P712_VIGMU</name>
<evidence type="ECO:0000313" key="3">
    <source>
        <dbReference type="Proteomes" id="UP001374535"/>
    </source>
</evidence>
<reference evidence="2 3" key="1">
    <citation type="journal article" date="2023" name="Life. Sci Alliance">
        <title>Evolutionary insights into 3D genome organization and epigenetic landscape of Vigna mungo.</title>
        <authorList>
            <person name="Junaid A."/>
            <person name="Singh B."/>
            <person name="Bhatia S."/>
        </authorList>
    </citation>
    <scope>NUCLEOTIDE SEQUENCE [LARGE SCALE GENOMIC DNA]</scope>
    <source>
        <strain evidence="2">Urdbean</strain>
    </source>
</reference>
<dbReference type="Proteomes" id="UP001374535">
    <property type="component" value="Chromosome 1"/>
</dbReference>
<dbReference type="EMBL" id="CP144700">
    <property type="protein sequence ID" value="WVZ22225.1"/>
    <property type="molecule type" value="Genomic_DNA"/>
</dbReference>
<gene>
    <name evidence="2" type="ORF">V8G54_000769</name>
</gene>
<dbReference type="InterPro" id="IPR039853">
    <property type="entry name" value="Pinin"/>
</dbReference>
<dbReference type="PANTHER" id="PTHR12707">
    <property type="entry name" value="PINN"/>
    <property type="match status" value="1"/>
</dbReference>
<proteinExistence type="predicted"/>
<organism evidence="2 3">
    <name type="scientific">Vigna mungo</name>
    <name type="common">Black gram</name>
    <name type="synonym">Phaseolus mungo</name>
    <dbReference type="NCBI Taxonomy" id="3915"/>
    <lineage>
        <taxon>Eukaryota</taxon>
        <taxon>Viridiplantae</taxon>
        <taxon>Streptophyta</taxon>
        <taxon>Embryophyta</taxon>
        <taxon>Tracheophyta</taxon>
        <taxon>Spermatophyta</taxon>
        <taxon>Magnoliopsida</taxon>
        <taxon>eudicotyledons</taxon>
        <taxon>Gunneridae</taxon>
        <taxon>Pentapetalae</taxon>
        <taxon>rosids</taxon>
        <taxon>fabids</taxon>
        <taxon>Fabales</taxon>
        <taxon>Fabaceae</taxon>
        <taxon>Papilionoideae</taxon>
        <taxon>50 kb inversion clade</taxon>
        <taxon>NPAAA clade</taxon>
        <taxon>indigoferoid/millettioid clade</taxon>
        <taxon>Phaseoleae</taxon>
        <taxon>Vigna</taxon>
    </lineage>
</organism>
<feature type="compositionally biased region" description="Acidic residues" evidence="1">
    <location>
        <begin position="138"/>
        <end position="162"/>
    </location>
</feature>
<sequence>MKVDDGELPEDADAGQDGKEKDSAIEGVNGTGAVVQSDRNLFNSHQSGWSKRDGNQRTSKVAFLEWKNARREEVSEYQKQIGEQYLTNVEKELERWHNARNARKANNDQNLQETMDKELDTHRLEHGPKKRKIPDGNNNEDDDDVEDINVGEDDMMDDELDDDSGRRIDETTKSEAGNAIADPAADADNAEGK</sequence>
<evidence type="ECO:0000313" key="2">
    <source>
        <dbReference type="EMBL" id="WVZ22225.1"/>
    </source>
</evidence>
<feature type="compositionally biased region" description="Low complexity" evidence="1">
    <location>
        <begin position="176"/>
        <end position="187"/>
    </location>
</feature>
<protein>
    <submittedName>
        <fullName evidence="2">Uncharacterized protein</fullName>
    </submittedName>
</protein>